<sequence>ASNVPLEKSFTYVINLNKAGLLSVYAADSEWNERIGAAWGDKPLYFKAGVYVQDNSGDSKEGARVTFAKLDIDHE</sequence>
<reference evidence="2 3" key="1">
    <citation type="submission" date="2019-08" db="EMBL/GenBank/DDBJ databases">
        <title>Subclass B2 metallo-beta lactamase from Pseudomonas synxantha.</title>
        <authorList>
            <person name="Poirel L."/>
            <person name="Palmieri M."/>
            <person name="Masseron A."/>
            <person name="Perreten V."/>
            <person name="Nordman P."/>
        </authorList>
    </citation>
    <scope>NUCLEOTIDE SEQUENCE [LARGE SCALE GENOMIC DNA]</scope>
    <source>
        <strain evidence="2 3">MCP106</strain>
    </source>
</reference>
<keyword evidence="2" id="KW-0456">Lyase</keyword>
<organism evidence="2 3">
    <name type="scientific">Pseudomonas synxantha</name>
    <dbReference type="NCBI Taxonomy" id="47883"/>
    <lineage>
        <taxon>Bacteria</taxon>
        <taxon>Pseudomonadati</taxon>
        <taxon>Pseudomonadota</taxon>
        <taxon>Gammaproteobacteria</taxon>
        <taxon>Pseudomonadales</taxon>
        <taxon>Pseudomonadaceae</taxon>
        <taxon>Pseudomonas</taxon>
    </lineage>
</organism>
<accession>A0A5D3G093</accession>
<dbReference type="Proteomes" id="UP000324029">
    <property type="component" value="Unassembled WGS sequence"/>
</dbReference>
<feature type="non-terminal residue" evidence="2">
    <location>
        <position position="1"/>
    </location>
</feature>
<proteinExistence type="predicted"/>
<dbReference type="Gene3D" id="2.60.120.200">
    <property type="match status" value="1"/>
</dbReference>
<evidence type="ECO:0000313" key="3">
    <source>
        <dbReference type="Proteomes" id="UP000324029"/>
    </source>
</evidence>
<gene>
    <name evidence="2" type="ORF">FXO26_31140</name>
</gene>
<dbReference type="EMBL" id="VSRO01000034">
    <property type="protein sequence ID" value="TYK53719.1"/>
    <property type="molecule type" value="Genomic_DNA"/>
</dbReference>
<evidence type="ECO:0000259" key="1">
    <source>
        <dbReference type="Pfam" id="PF08787"/>
    </source>
</evidence>
<feature type="domain" description="Alginate lyase 2" evidence="1">
    <location>
        <begin position="3"/>
        <end position="74"/>
    </location>
</feature>
<dbReference type="InterPro" id="IPR014895">
    <property type="entry name" value="Alginate_lyase_2"/>
</dbReference>
<name>A0A5D3G093_9PSED</name>
<dbReference type="GO" id="GO:0016829">
    <property type="term" value="F:lyase activity"/>
    <property type="evidence" value="ECO:0007669"/>
    <property type="project" value="UniProtKB-KW"/>
</dbReference>
<dbReference type="RefSeq" id="WP_148854609.1">
    <property type="nucleotide sequence ID" value="NZ_VSRO01000034.1"/>
</dbReference>
<comment type="caution">
    <text evidence="2">The sequence shown here is derived from an EMBL/GenBank/DDBJ whole genome shotgun (WGS) entry which is preliminary data.</text>
</comment>
<protein>
    <submittedName>
        <fullName evidence="2">Polysaccharide lyase family 7 protein</fullName>
    </submittedName>
</protein>
<dbReference type="InterPro" id="IPR013320">
    <property type="entry name" value="ConA-like_dom_sf"/>
</dbReference>
<dbReference type="AlphaFoldDB" id="A0A5D3G093"/>
<evidence type="ECO:0000313" key="2">
    <source>
        <dbReference type="EMBL" id="TYK53719.1"/>
    </source>
</evidence>
<dbReference type="SUPFAM" id="SSF49899">
    <property type="entry name" value="Concanavalin A-like lectins/glucanases"/>
    <property type="match status" value="1"/>
</dbReference>
<reference evidence="2 3" key="2">
    <citation type="submission" date="2019-08" db="EMBL/GenBank/DDBJ databases">
        <authorList>
            <person name="Brilhante M."/>
            <person name="Perreten V."/>
        </authorList>
    </citation>
    <scope>NUCLEOTIDE SEQUENCE [LARGE SCALE GENOMIC DNA]</scope>
    <source>
        <strain evidence="2 3">MCP106</strain>
    </source>
</reference>
<dbReference type="Pfam" id="PF08787">
    <property type="entry name" value="Alginate_lyase2"/>
    <property type="match status" value="1"/>
</dbReference>